<gene>
    <name evidence="1" type="ORF">C9I88_13415</name>
</gene>
<dbReference type="AlphaFoldDB" id="A0A2T3MJ08"/>
<proteinExistence type="predicted"/>
<organism evidence="1 2">
    <name type="scientific">Photobacterium iliopiscarium</name>
    <dbReference type="NCBI Taxonomy" id="56192"/>
    <lineage>
        <taxon>Bacteria</taxon>
        <taxon>Pseudomonadati</taxon>
        <taxon>Pseudomonadota</taxon>
        <taxon>Gammaproteobacteria</taxon>
        <taxon>Vibrionales</taxon>
        <taxon>Vibrionaceae</taxon>
        <taxon>Photobacterium</taxon>
    </lineage>
</organism>
<accession>A0A2T3MJ08</accession>
<dbReference type="Proteomes" id="UP000241954">
    <property type="component" value="Unassembled WGS sequence"/>
</dbReference>
<dbReference type="EMBL" id="PYLW01000015">
    <property type="protein sequence ID" value="PSV95193.1"/>
    <property type="molecule type" value="Genomic_DNA"/>
</dbReference>
<evidence type="ECO:0000313" key="2">
    <source>
        <dbReference type="Proteomes" id="UP000241954"/>
    </source>
</evidence>
<comment type="caution">
    <text evidence="1">The sequence shown here is derived from an EMBL/GenBank/DDBJ whole genome shotgun (WGS) entry which is preliminary data.</text>
</comment>
<name>A0A2T3MJ08_9GAMM</name>
<protein>
    <submittedName>
        <fullName evidence="1">Uncharacterized protein</fullName>
    </submittedName>
</protein>
<evidence type="ECO:0000313" key="1">
    <source>
        <dbReference type="EMBL" id="PSV95193.1"/>
    </source>
</evidence>
<reference evidence="1 2" key="1">
    <citation type="submission" date="2018-01" db="EMBL/GenBank/DDBJ databases">
        <title>Whole genome sequencing of Histamine producing bacteria.</title>
        <authorList>
            <person name="Butler K."/>
        </authorList>
    </citation>
    <scope>NUCLEOTIDE SEQUENCE [LARGE SCALE GENOMIC DNA]</scope>
    <source>
        <strain evidence="1 2">NCIMB 13481</strain>
    </source>
</reference>
<sequence length="91" mass="10494">MYYGSFGKIQKSLDCLRCSNIDVTYSGYESYFSTGLIIKNFLIGADFRFTDNRSKVNKTAHDPWQVGPSYNNNYSNIPDPEIILFIGFTWQ</sequence>